<proteinExistence type="predicted"/>
<accession>A0A0R1EZ22</accession>
<protein>
    <submittedName>
        <fullName evidence="1">CRISPR-associated Csn2 family protein</fullName>
    </submittedName>
</protein>
<reference evidence="1 2" key="1">
    <citation type="journal article" date="2015" name="Genome Announc.">
        <title>Expanding the biotechnology potential of lactobacilli through comparative genomics of 213 strains and associated genera.</title>
        <authorList>
            <person name="Sun Z."/>
            <person name="Harris H.M."/>
            <person name="McCann A."/>
            <person name="Guo C."/>
            <person name="Argimon S."/>
            <person name="Zhang W."/>
            <person name="Yang X."/>
            <person name="Jeffery I.B."/>
            <person name="Cooney J.C."/>
            <person name="Kagawa T.F."/>
            <person name="Liu W."/>
            <person name="Song Y."/>
            <person name="Salvetti E."/>
            <person name="Wrobel A."/>
            <person name="Rasinkangas P."/>
            <person name="Parkhill J."/>
            <person name="Rea M.C."/>
            <person name="O'Sullivan O."/>
            <person name="Ritari J."/>
            <person name="Douillard F.P."/>
            <person name="Paul Ross R."/>
            <person name="Yang R."/>
            <person name="Briner A.E."/>
            <person name="Felis G.E."/>
            <person name="de Vos W.M."/>
            <person name="Barrangou R."/>
            <person name="Klaenhammer T.R."/>
            <person name="Caufield P.W."/>
            <person name="Cui Y."/>
            <person name="Zhang H."/>
            <person name="O'Toole P.W."/>
        </authorList>
    </citation>
    <scope>NUCLEOTIDE SEQUENCE [LARGE SCALE GENOMIC DNA]</scope>
    <source>
        <strain evidence="1 2">DSM 20001</strain>
    </source>
</reference>
<dbReference type="PATRIC" id="fig|913848.6.peg.2150"/>
<evidence type="ECO:0000313" key="1">
    <source>
        <dbReference type="EMBL" id="KRK14797.1"/>
    </source>
</evidence>
<dbReference type="Gene3D" id="3.40.50.11940">
    <property type="match status" value="1"/>
</dbReference>
<dbReference type="InterPro" id="IPR038600">
    <property type="entry name" value="Csn2_sf"/>
</dbReference>
<comment type="caution">
    <text evidence="1">The sequence shown here is derived from an EMBL/GenBank/DDBJ whole genome shotgun (WGS) entry which is preliminary data.</text>
</comment>
<dbReference type="eggNOG" id="ENOG502ZJGW">
    <property type="taxonomic scope" value="Bacteria"/>
</dbReference>
<dbReference type="RefSeq" id="WP_010009267.1">
    <property type="nucleotide sequence ID" value="NZ_AZCN01000066.1"/>
</dbReference>
<dbReference type="AlphaFoldDB" id="A0A0R1EZ22"/>
<evidence type="ECO:0000313" key="2">
    <source>
        <dbReference type="Proteomes" id="UP000051181"/>
    </source>
</evidence>
<name>A0A0R1EZ22_9LACO</name>
<gene>
    <name evidence="1" type="ORF">FD22_GL002105</name>
</gene>
<organism evidence="1 2">
    <name type="scientific">Loigolactobacillus coryniformis subsp. coryniformis KCTC 3167 = DSM 20001</name>
    <dbReference type="NCBI Taxonomy" id="913848"/>
    <lineage>
        <taxon>Bacteria</taxon>
        <taxon>Bacillati</taxon>
        <taxon>Bacillota</taxon>
        <taxon>Bacilli</taxon>
        <taxon>Lactobacillales</taxon>
        <taxon>Lactobacillaceae</taxon>
        <taxon>Loigolactobacillus</taxon>
    </lineage>
</organism>
<dbReference type="GeneID" id="65918203"/>
<dbReference type="Proteomes" id="UP000051181">
    <property type="component" value="Unassembled WGS sequence"/>
</dbReference>
<dbReference type="EMBL" id="AZCN01000066">
    <property type="protein sequence ID" value="KRK14797.1"/>
    <property type="molecule type" value="Genomic_DNA"/>
</dbReference>
<dbReference type="Pfam" id="PF09711">
    <property type="entry name" value="Cas_Csn2"/>
    <property type="match status" value="1"/>
</dbReference>
<sequence>MKLIYYPFKSFTIDAGVPTILETDNHEVYRNLLINFTDMADNLNFSDDTLELISTTKALKWFGDASICTDLNKLFLPQLYKQIKLNLTAEQNRIITDQSRTLKNVVLEATYSLDLPLNIGDQIATEKVLKFCDLHFDTSLSTNCYGIIETILKTAKELNEQRILGFMNISDYLTLQELQDLFELIRTLDLTVLIIKFSENQRSVEFNNCRYYYIDQDYVDWRYE</sequence>
<dbReference type="InterPro" id="IPR010146">
    <property type="entry name" value="CRISPR-assoc_prot_Csn2-typ"/>
</dbReference>
<dbReference type="CDD" id="cd12218">
    <property type="entry name" value="Csn2"/>
    <property type="match status" value="1"/>
</dbReference>
<dbReference type="NCBIfam" id="TIGR01866">
    <property type="entry name" value="cas_Csn2"/>
    <property type="match status" value="1"/>
</dbReference>